<gene>
    <name evidence="2" type="ORF">ACFO0C_29885</name>
</gene>
<dbReference type="NCBIfam" id="TIGR03086">
    <property type="entry name" value="TIGR03086 family metal-binding protein"/>
    <property type="match status" value="1"/>
</dbReference>
<dbReference type="InterPro" id="IPR024344">
    <property type="entry name" value="MDMPI_metal-binding"/>
</dbReference>
<name>A0ABV8J0U2_9ACTN</name>
<evidence type="ECO:0000313" key="3">
    <source>
        <dbReference type="Proteomes" id="UP001595867"/>
    </source>
</evidence>
<dbReference type="Proteomes" id="UP001595867">
    <property type="component" value="Unassembled WGS sequence"/>
</dbReference>
<dbReference type="InterPro" id="IPR017520">
    <property type="entry name" value="CHP03086"/>
</dbReference>
<sequence>MSLADLSAAERHRQIAAGFTARVEGAKDWDAPAPVAGWTARDVVGHLVEWLPGFLSGAGVTLPAGPGAGADPVQAWRVHAAAVQDLLDDPATAGRTLSNPHIGDIPLDQAIDRFYTTDVFMHTWDLARATGQDESLEREMCAALLSGMEPMDDMLRASGQFGPVVPVPADADPQTRLIGFIGRDPHWSAA</sequence>
<evidence type="ECO:0000313" key="2">
    <source>
        <dbReference type="EMBL" id="MFC4069161.1"/>
    </source>
</evidence>
<dbReference type="SUPFAM" id="SSF109854">
    <property type="entry name" value="DinB/YfiT-like putative metalloenzymes"/>
    <property type="match status" value="1"/>
</dbReference>
<dbReference type="InterPro" id="IPR017517">
    <property type="entry name" value="Maleyloyr_isom"/>
</dbReference>
<dbReference type="InterPro" id="IPR034660">
    <property type="entry name" value="DinB/YfiT-like"/>
</dbReference>
<comment type="caution">
    <text evidence="2">The sequence shown here is derived from an EMBL/GenBank/DDBJ whole genome shotgun (WGS) entry which is preliminary data.</text>
</comment>
<reference evidence="3" key="1">
    <citation type="journal article" date="2019" name="Int. J. Syst. Evol. Microbiol.">
        <title>The Global Catalogue of Microorganisms (GCM) 10K type strain sequencing project: providing services to taxonomists for standard genome sequencing and annotation.</title>
        <authorList>
            <consortium name="The Broad Institute Genomics Platform"/>
            <consortium name="The Broad Institute Genome Sequencing Center for Infectious Disease"/>
            <person name="Wu L."/>
            <person name="Ma J."/>
        </authorList>
    </citation>
    <scope>NUCLEOTIDE SEQUENCE [LARGE SCALE GENOMIC DNA]</scope>
    <source>
        <strain evidence="3">TBRC 5832</strain>
    </source>
</reference>
<protein>
    <submittedName>
        <fullName evidence="2">TIGR03086 family metal-binding protein</fullName>
    </submittedName>
</protein>
<accession>A0ABV8J0U2</accession>
<dbReference type="Pfam" id="PF11716">
    <property type="entry name" value="MDMPI_N"/>
    <property type="match status" value="1"/>
</dbReference>
<organism evidence="2 3">
    <name type="scientific">Actinoplanes subglobosus</name>
    <dbReference type="NCBI Taxonomy" id="1547892"/>
    <lineage>
        <taxon>Bacteria</taxon>
        <taxon>Bacillati</taxon>
        <taxon>Actinomycetota</taxon>
        <taxon>Actinomycetes</taxon>
        <taxon>Micromonosporales</taxon>
        <taxon>Micromonosporaceae</taxon>
        <taxon>Actinoplanes</taxon>
    </lineage>
</organism>
<dbReference type="EMBL" id="JBHSBL010000020">
    <property type="protein sequence ID" value="MFC4069161.1"/>
    <property type="molecule type" value="Genomic_DNA"/>
</dbReference>
<keyword evidence="3" id="KW-1185">Reference proteome</keyword>
<feature type="domain" description="Mycothiol-dependent maleylpyruvate isomerase metal-binding" evidence="1">
    <location>
        <begin position="14"/>
        <end position="127"/>
    </location>
</feature>
<evidence type="ECO:0000259" key="1">
    <source>
        <dbReference type="Pfam" id="PF11716"/>
    </source>
</evidence>
<dbReference type="RefSeq" id="WP_378070052.1">
    <property type="nucleotide sequence ID" value="NZ_JBHSBL010000020.1"/>
</dbReference>
<proteinExistence type="predicted"/>
<dbReference type="NCBIfam" id="TIGR03083">
    <property type="entry name" value="maleylpyruvate isomerase family mycothiol-dependent enzyme"/>
    <property type="match status" value="1"/>
</dbReference>